<dbReference type="PANTHER" id="PTHR31827">
    <property type="entry name" value="EMB|CAB89363.1"/>
    <property type="match status" value="1"/>
</dbReference>
<accession>A0A024T7Z1</accession>
<sequence>RPHDTSMAASLALPVPIKTCFFNGCGKPAVADSWKCTFHRNRGRCLVANCTNQAYARSLCARHGGKKKCFVDGCNLSARLANVCYKHGARNLNKKCIHEGCTKPAQFQQKCVRHGGGRKCKVDGCTAHARCAGLCCRHGREAGIVRESKKSKLDRRPSSPISCGSLTSDDVGSGDPTNVPSSVVLAETFLTDDWDELDWEWAIAPMEPLALPSRPPIASKLAMDVLWTNDLVDFLRSL</sequence>
<organism evidence="2">
    <name type="scientific">Aphanomyces invadans</name>
    <dbReference type="NCBI Taxonomy" id="157072"/>
    <lineage>
        <taxon>Eukaryota</taxon>
        <taxon>Sar</taxon>
        <taxon>Stramenopiles</taxon>
        <taxon>Oomycota</taxon>
        <taxon>Saprolegniomycetes</taxon>
        <taxon>Saprolegniales</taxon>
        <taxon>Verrucalvaceae</taxon>
        <taxon>Aphanomyces</taxon>
    </lineage>
</organism>
<reference evidence="2" key="1">
    <citation type="submission" date="2013-12" db="EMBL/GenBank/DDBJ databases">
        <title>The Genome Sequence of Aphanomyces invadans NJM9701.</title>
        <authorList>
            <consortium name="The Broad Institute Genomics Platform"/>
            <person name="Russ C."/>
            <person name="Tyler B."/>
            <person name="van West P."/>
            <person name="Dieguez-Uribeondo J."/>
            <person name="Young S.K."/>
            <person name="Zeng Q."/>
            <person name="Gargeya S."/>
            <person name="Fitzgerald M."/>
            <person name="Abouelleil A."/>
            <person name="Alvarado L."/>
            <person name="Chapman S.B."/>
            <person name="Gainer-Dewar J."/>
            <person name="Goldberg J."/>
            <person name="Griggs A."/>
            <person name="Gujja S."/>
            <person name="Hansen M."/>
            <person name="Howarth C."/>
            <person name="Imamovic A."/>
            <person name="Ireland A."/>
            <person name="Larimer J."/>
            <person name="McCowan C."/>
            <person name="Murphy C."/>
            <person name="Pearson M."/>
            <person name="Poon T.W."/>
            <person name="Priest M."/>
            <person name="Roberts A."/>
            <person name="Saif S."/>
            <person name="Shea T."/>
            <person name="Sykes S."/>
            <person name="Wortman J."/>
            <person name="Nusbaum C."/>
            <person name="Birren B."/>
        </authorList>
    </citation>
    <scope>NUCLEOTIDE SEQUENCE [LARGE SCALE GENOMIC DNA]</scope>
    <source>
        <strain evidence="2">NJM9701</strain>
    </source>
</reference>
<feature type="compositionally biased region" description="Polar residues" evidence="1">
    <location>
        <begin position="159"/>
        <end position="175"/>
    </location>
</feature>
<dbReference type="STRING" id="157072.A0A024T7Z1"/>
<name>A0A024T7Z1_9STRA</name>
<evidence type="ECO:0008006" key="3">
    <source>
        <dbReference type="Google" id="ProtNLM"/>
    </source>
</evidence>
<dbReference type="VEuPathDB" id="FungiDB:H310_15117"/>
<gene>
    <name evidence="2" type="ORF">H310_15117</name>
</gene>
<dbReference type="PANTHER" id="PTHR31827:SF1">
    <property type="entry name" value="EMB|CAB89363.1"/>
    <property type="match status" value="1"/>
</dbReference>
<dbReference type="GeneID" id="20092167"/>
<dbReference type="OrthoDB" id="61107at2759"/>
<dbReference type="RefSeq" id="XP_008881316.1">
    <property type="nucleotide sequence ID" value="XM_008883094.1"/>
</dbReference>
<dbReference type="EMBL" id="KI914131">
    <property type="protein sequence ID" value="ETV90053.1"/>
    <property type="molecule type" value="Genomic_DNA"/>
</dbReference>
<feature type="non-terminal residue" evidence="2">
    <location>
        <position position="1"/>
    </location>
</feature>
<feature type="region of interest" description="Disordered" evidence="1">
    <location>
        <begin position="148"/>
        <end position="175"/>
    </location>
</feature>
<protein>
    <recommendedName>
        <fullName evidence="3">WRKY transcription factor 19</fullName>
    </recommendedName>
</protein>
<feature type="compositionally biased region" description="Basic and acidic residues" evidence="1">
    <location>
        <begin position="148"/>
        <end position="157"/>
    </location>
</feature>
<evidence type="ECO:0000256" key="1">
    <source>
        <dbReference type="SAM" id="MobiDB-lite"/>
    </source>
</evidence>
<proteinExistence type="predicted"/>
<dbReference type="AlphaFoldDB" id="A0A024T7Z1"/>
<evidence type="ECO:0000313" key="2">
    <source>
        <dbReference type="EMBL" id="ETV90053.1"/>
    </source>
</evidence>